<evidence type="ECO:0000256" key="4">
    <source>
        <dbReference type="ARBA" id="ARBA00022729"/>
    </source>
</evidence>
<comment type="subcellular location">
    <subcellularLocation>
        <location evidence="1">Periplasm</location>
    </subcellularLocation>
</comment>
<dbReference type="GO" id="GO:0042597">
    <property type="term" value="C:periplasmic space"/>
    <property type="evidence" value="ECO:0007669"/>
    <property type="project" value="UniProtKB-SubCell"/>
</dbReference>
<gene>
    <name evidence="8" type="ORF">C8D85_3407</name>
</gene>
<proteinExistence type="inferred from homology"/>
<dbReference type="RefSeq" id="WP_133565004.1">
    <property type="nucleotide sequence ID" value="NZ_SNZA01000007.1"/>
</dbReference>
<name>A0A4R6X2V6_9GAMM</name>
<dbReference type="PANTHER" id="PTHR43649">
    <property type="entry name" value="ARABINOSE-BINDING PROTEIN-RELATED"/>
    <property type="match status" value="1"/>
</dbReference>
<comment type="caution">
    <text evidence="8">The sequence shown here is derived from an EMBL/GenBank/DDBJ whole genome shotgun (WGS) entry which is preliminary data.</text>
</comment>
<dbReference type="AlphaFoldDB" id="A0A4R6X2V6"/>
<evidence type="ECO:0000256" key="7">
    <source>
        <dbReference type="SAM" id="SignalP"/>
    </source>
</evidence>
<keyword evidence="4 7" id="KW-0732">Signal</keyword>
<dbReference type="Pfam" id="PF01547">
    <property type="entry name" value="SBP_bac_1"/>
    <property type="match status" value="1"/>
</dbReference>
<evidence type="ECO:0000256" key="6">
    <source>
        <dbReference type="ARBA" id="ARBA00049753"/>
    </source>
</evidence>
<accession>A0A4R6X2V6</accession>
<sequence>MSSLYAKPRFSVKALTAAIALSTFTLPAFAEDVEVLHWWTSGGEAKALQILKADLEKQGYGWQDLAIAGGGGDNAKTTLRARVLSGEPPTAVQMLGFSIQEWAEQGTLANLNELAAKNDWDRLVPPDLQRFSKYDGKWVSVPVNIHRTNWIWANKKIFDDLDLAVPTTFDELLAISDIIRKAGYIPLAHGGQAWQEATIFDSVVMSVGGPEFYQKAFVDLDLDALSSPTMVKVFDQMKAVRGLVDDNFSGRDWNIATAMVIRGDAAMQIMGDWAKGEFINAGKLPNKDFLCFEYPGTSGTFIYNSDQFAMFEVEDARKKAQLAMAQSVMDENFQEKFNIVKGSIPANLAVSPTNFDACGQKSMADLKDAVKKGTMFGSIAHGHANQAAIQGAIVDAVTDHFNSSASSETAAKTLVSLVQGAM</sequence>
<dbReference type="InterPro" id="IPR006059">
    <property type="entry name" value="SBP"/>
</dbReference>
<evidence type="ECO:0000313" key="9">
    <source>
        <dbReference type="Proteomes" id="UP000295729"/>
    </source>
</evidence>
<dbReference type="PANTHER" id="PTHR43649:SF28">
    <property type="entry name" value="BINDING PROTEIN COMPONENT OF ABC SUGAR TRANSPORTER-RELATED"/>
    <property type="match status" value="1"/>
</dbReference>
<feature type="chain" id="PRO_5020393536" description="Probable sugar-binding periplasmic protein" evidence="7">
    <location>
        <begin position="31"/>
        <end position="422"/>
    </location>
</feature>
<comment type="similarity">
    <text evidence="2">Belongs to the bacterial solute-binding protein 1 family.</text>
</comment>
<evidence type="ECO:0000256" key="3">
    <source>
        <dbReference type="ARBA" id="ARBA00022448"/>
    </source>
</evidence>
<protein>
    <recommendedName>
        <fullName evidence="6">Probable sugar-binding periplasmic protein</fullName>
    </recommendedName>
</protein>
<organism evidence="8 9">
    <name type="scientific">Marinomonas communis</name>
    <dbReference type="NCBI Taxonomy" id="28254"/>
    <lineage>
        <taxon>Bacteria</taxon>
        <taxon>Pseudomonadati</taxon>
        <taxon>Pseudomonadota</taxon>
        <taxon>Gammaproteobacteria</taxon>
        <taxon>Oceanospirillales</taxon>
        <taxon>Oceanospirillaceae</taxon>
        <taxon>Marinomonas</taxon>
    </lineage>
</organism>
<evidence type="ECO:0000256" key="5">
    <source>
        <dbReference type="ARBA" id="ARBA00049629"/>
    </source>
</evidence>
<dbReference type="InterPro" id="IPR050490">
    <property type="entry name" value="Bact_solute-bd_prot1"/>
</dbReference>
<dbReference type="OrthoDB" id="5580590at2"/>
<reference evidence="8 9" key="1">
    <citation type="submission" date="2019-03" db="EMBL/GenBank/DDBJ databases">
        <title>Genomic Encyclopedia of Type Strains, Phase IV (KMG-IV): sequencing the most valuable type-strain genomes for metagenomic binning, comparative biology and taxonomic classification.</title>
        <authorList>
            <person name="Goeker M."/>
        </authorList>
    </citation>
    <scope>NUCLEOTIDE SEQUENCE [LARGE SCALE GENOMIC DNA]</scope>
    <source>
        <strain evidence="8 9">DSM 5604</strain>
    </source>
</reference>
<keyword evidence="9" id="KW-1185">Reference proteome</keyword>
<evidence type="ECO:0000256" key="1">
    <source>
        <dbReference type="ARBA" id="ARBA00004418"/>
    </source>
</evidence>
<feature type="signal peptide" evidence="7">
    <location>
        <begin position="1"/>
        <end position="30"/>
    </location>
</feature>
<evidence type="ECO:0000256" key="2">
    <source>
        <dbReference type="ARBA" id="ARBA00008520"/>
    </source>
</evidence>
<dbReference type="Proteomes" id="UP000295729">
    <property type="component" value="Unassembled WGS sequence"/>
</dbReference>
<dbReference type="EMBL" id="SNZA01000007">
    <property type="protein sequence ID" value="TDR05886.1"/>
    <property type="molecule type" value="Genomic_DNA"/>
</dbReference>
<dbReference type="Gene3D" id="3.40.190.10">
    <property type="entry name" value="Periplasmic binding protein-like II"/>
    <property type="match status" value="2"/>
</dbReference>
<evidence type="ECO:0000313" key="8">
    <source>
        <dbReference type="EMBL" id="TDR05886.1"/>
    </source>
</evidence>
<dbReference type="SUPFAM" id="SSF53850">
    <property type="entry name" value="Periplasmic binding protein-like II"/>
    <property type="match status" value="1"/>
</dbReference>
<comment type="function">
    <text evidence="5">Part of a binding-protein-dependent transport system for a sugar.</text>
</comment>
<keyword evidence="3" id="KW-0813">Transport</keyword>